<proteinExistence type="predicted"/>
<sequence length="109" mass="12093">MPDPQQTECGSKKGEDSVSSVSPQCGASIHMPGPPLQIWAGHSSFWPWATLTGSRPYHPKSLHFVPWTPWNLRKTGPRGTPIAVMDCGLCIMDHILSKTQYGRYGQIFK</sequence>
<accession>A0A9Q3GH64</accession>
<name>A0A9Q3GH64_9BASI</name>
<comment type="caution">
    <text evidence="2">The sequence shown here is derived from an EMBL/GenBank/DDBJ whole genome shotgun (WGS) entry which is preliminary data.</text>
</comment>
<organism evidence="2 3">
    <name type="scientific">Austropuccinia psidii MF-1</name>
    <dbReference type="NCBI Taxonomy" id="1389203"/>
    <lineage>
        <taxon>Eukaryota</taxon>
        <taxon>Fungi</taxon>
        <taxon>Dikarya</taxon>
        <taxon>Basidiomycota</taxon>
        <taxon>Pucciniomycotina</taxon>
        <taxon>Pucciniomycetes</taxon>
        <taxon>Pucciniales</taxon>
        <taxon>Sphaerophragmiaceae</taxon>
        <taxon>Austropuccinia</taxon>
    </lineage>
</organism>
<keyword evidence="3" id="KW-1185">Reference proteome</keyword>
<evidence type="ECO:0000313" key="3">
    <source>
        <dbReference type="Proteomes" id="UP000765509"/>
    </source>
</evidence>
<evidence type="ECO:0000256" key="1">
    <source>
        <dbReference type="SAM" id="MobiDB-lite"/>
    </source>
</evidence>
<dbReference type="Proteomes" id="UP000765509">
    <property type="component" value="Unassembled WGS sequence"/>
</dbReference>
<reference evidence="2" key="1">
    <citation type="submission" date="2021-03" db="EMBL/GenBank/DDBJ databases">
        <title>Draft genome sequence of rust myrtle Austropuccinia psidii MF-1, a brazilian biotype.</title>
        <authorList>
            <person name="Quecine M.C."/>
            <person name="Pachon D.M.R."/>
            <person name="Bonatelli M.L."/>
            <person name="Correr F.H."/>
            <person name="Franceschini L.M."/>
            <person name="Leite T.F."/>
            <person name="Margarido G.R.A."/>
            <person name="Almeida C.A."/>
            <person name="Ferrarezi J.A."/>
            <person name="Labate C.A."/>
        </authorList>
    </citation>
    <scope>NUCLEOTIDE SEQUENCE</scope>
    <source>
        <strain evidence="2">MF-1</strain>
    </source>
</reference>
<dbReference type="AlphaFoldDB" id="A0A9Q3GH64"/>
<dbReference type="EMBL" id="AVOT02001461">
    <property type="protein sequence ID" value="MBW0467019.1"/>
    <property type="molecule type" value="Genomic_DNA"/>
</dbReference>
<evidence type="ECO:0000313" key="2">
    <source>
        <dbReference type="EMBL" id="MBW0467019.1"/>
    </source>
</evidence>
<feature type="region of interest" description="Disordered" evidence="1">
    <location>
        <begin position="1"/>
        <end position="29"/>
    </location>
</feature>
<gene>
    <name evidence="2" type="ORF">O181_006734</name>
</gene>
<protein>
    <submittedName>
        <fullName evidence="2">Uncharacterized protein</fullName>
    </submittedName>
</protein>